<evidence type="ECO:0000313" key="5">
    <source>
        <dbReference type="Proteomes" id="UP000005240"/>
    </source>
</evidence>
<sequence>MLVHKISILVRISILLAPLYENIWSTAVNTEIQTAASLDRQGISDPLLQLYNDDKGISEGLGSSTDCEAEDSKSINLSPIKTDNLKSSDCQMNTVESPNLLASDPAGIQGVESENQQVNLLPGEGKESGEASDATARIENLHIAQKSESHAELPSSKSAVYKYDKINPTPKLESLESYKGFFKSTCFKGPTAEQGADEYCIFINPTINKGQGMVIVAPPKVFEGSLKDGLSLLDDEPIPVAMKVVEIPETGDKKVVAARNLGMGDYVERARPVGIFSDMEPIWKTPLGYSIRRQAIDHLPLQTRAAVASLPTEGYSTTEDHFISGLIDHNTVITRLLYEGQSFKFVSLFLNAPLIRHSCQPNALGTMNYEEQSFHIKTFEPIAEGEEITIAYDYADPDPNNQQRKLPHRFVCTCDNCRSRNDLGEKHYKQVERISELVDLSKDSKISAHEAEELIELCKERKFPWGVVNSHHIAANLYDLQGNTEKAREHIDILRGWRMVWKEGELYILKEPE</sequence>
<dbReference type="VEuPathDB" id="FungiDB:PTTG_09449"/>
<dbReference type="InterPro" id="IPR001214">
    <property type="entry name" value="SET_dom"/>
</dbReference>
<dbReference type="Gene3D" id="2.170.270.10">
    <property type="entry name" value="SET domain"/>
    <property type="match status" value="1"/>
</dbReference>
<name>A0A180G9U9_PUCT1</name>
<reference evidence="3" key="1">
    <citation type="submission" date="2009-11" db="EMBL/GenBank/DDBJ databases">
        <authorList>
            <consortium name="The Broad Institute Genome Sequencing Platform"/>
            <person name="Ward D."/>
            <person name="Feldgarden M."/>
            <person name="Earl A."/>
            <person name="Young S.K."/>
            <person name="Zeng Q."/>
            <person name="Koehrsen M."/>
            <person name="Alvarado L."/>
            <person name="Berlin A."/>
            <person name="Bochicchio J."/>
            <person name="Borenstein D."/>
            <person name="Chapman S.B."/>
            <person name="Chen Z."/>
            <person name="Engels R."/>
            <person name="Freedman E."/>
            <person name="Gellesch M."/>
            <person name="Goldberg J."/>
            <person name="Griggs A."/>
            <person name="Gujja S."/>
            <person name="Heilman E."/>
            <person name="Heiman D."/>
            <person name="Hepburn T."/>
            <person name="Howarth C."/>
            <person name="Jen D."/>
            <person name="Larson L."/>
            <person name="Lewis B."/>
            <person name="Mehta T."/>
            <person name="Park D."/>
            <person name="Pearson M."/>
            <person name="Roberts A."/>
            <person name="Saif S."/>
            <person name="Shea T."/>
            <person name="Shenoy N."/>
            <person name="Sisk P."/>
            <person name="Stolte C."/>
            <person name="Sykes S."/>
            <person name="Thomson T."/>
            <person name="Walk T."/>
            <person name="White J."/>
            <person name="Yandava C."/>
            <person name="Izard J."/>
            <person name="Baranova O.V."/>
            <person name="Blanton J.M."/>
            <person name="Tanner A.C."/>
            <person name="Dewhirst F.E."/>
            <person name="Haas B."/>
            <person name="Nusbaum C."/>
            <person name="Birren B."/>
        </authorList>
    </citation>
    <scope>NUCLEOTIDE SEQUENCE [LARGE SCALE GENOMIC DNA]</scope>
    <source>
        <strain evidence="3">1-1 BBBD Race 1</strain>
    </source>
</reference>
<dbReference type="Pfam" id="PF00856">
    <property type="entry name" value="SET"/>
    <property type="match status" value="1"/>
</dbReference>
<dbReference type="PROSITE" id="PS50280">
    <property type="entry name" value="SET"/>
    <property type="match status" value="1"/>
</dbReference>
<protein>
    <submittedName>
        <fullName evidence="4">SET domain-containing protein</fullName>
    </submittedName>
</protein>
<accession>A0A180G9U9</accession>
<evidence type="ECO:0000256" key="1">
    <source>
        <dbReference type="SAM" id="SignalP"/>
    </source>
</evidence>
<dbReference type="PANTHER" id="PTHR47332:SF6">
    <property type="entry name" value="SET DOMAIN-CONTAINING PROTEIN"/>
    <property type="match status" value="1"/>
</dbReference>
<dbReference type="InterPro" id="IPR053185">
    <property type="entry name" value="SET_domain_protein"/>
</dbReference>
<gene>
    <name evidence="3" type="ORF">PTTG_09449</name>
</gene>
<dbReference type="InterPro" id="IPR046341">
    <property type="entry name" value="SET_dom_sf"/>
</dbReference>
<feature type="signal peptide" evidence="1">
    <location>
        <begin position="1"/>
        <end position="25"/>
    </location>
</feature>
<reference evidence="4 5" key="3">
    <citation type="journal article" date="2017" name="G3 (Bethesda)">
        <title>Comparative analysis highlights variable genome content of wheat rusts and divergence of the mating loci.</title>
        <authorList>
            <person name="Cuomo C.A."/>
            <person name="Bakkeren G."/>
            <person name="Khalil H.B."/>
            <person name="Panwar V."/>
            <person name="Joly D."/>
            <person name="Linning R."/>
            <person name="Sakthikumar S."/>
            <person name="Song X."/>
            <person name="Adiconis X."/>
            <person name="Fan L."/>
            <person name="Goldberg J.M."/>
            <person name="Levin J.Z."/>
            <person name="Young S."/>
            <person name="Zeng Q."/>
            <person name="Anikster Y."/>
            <person name="Bruce M."/>
            <person name="Wang M."/>
            <person name="Yin C."/>
            <person name="McCallum B."/>
            <person name="Szabo L.J."/>
            <person name="Hulbert S."/>
            <person name="Chen X."/>
            <person name="Fellers J.P."/>
        </authorList>
    </citation>
    <scope>NUCLEOTIDE SEQUENCE</scope>
    <source>
        <strain evidence="5">Isolate 1-1 / race 1 (BBBD)</strain>
        <strain evidence="4">isolate 1-1 / race 1 (BBBD)</strain>
    </source>
</reference>
<feature type="chain" id="PRO_5008109719" evidence="1">
    <location>
        <begin position="26"/>
        <end position="513"/>
    </location>
</feature>
<feature type="domain" description="SET" evidence="2">
    <location>
        <begin position="170"/>
        <end position="393"/>
    </location>
</feature>
<dbReference type="EMBL" id="ADAS02000127">
    <property type="protein sequence ID" value="OAV89475.1"/>
    <property type="molecule type" value="Genomic_DNA"/>
</dbReference>
<dbReference type="STRING" id="630390.A0A180G9U9"/>
<dbReference type="SUPFAM" id="SSF82199">
    <property type="entry name" value="SET domain"/>
    <property type="match status" value="1"/>
</dbReference>
<dbReference type="AlphaFoldDB" id="A0A180G9U9"/>
<organism evidence="3">
    <name type="scientific">Puccinia triticina (isolate 1-1 / race 1 (BBBD))</name>
    <name type="common">Brown leaf rust fungus</name>
    <dbReference type="NCBI Taxonomy" id="630390"/>
    <lineage>
        <taxon>Eukaryota</taxon>
        <taxon>Fungi</taxon>
        <taxon>Dikarya</taxon>
        <taxon>Basidiomycota</taxon>
        <taxon>Pucciniomycotina</taxon>
        <taxon>Pucciniomycetes</taxon>
        <taxon>Pucciniales</taxon>
        <taxon>Pucciniaceae</taxon>
        <taxon>Puccinia</taxon>
    </lineage>
</organism>
<evidence type="ECO:0000259" key="2">
    <source>
        <dbReference type="PROSITE" id="PS50280"/>
    </source>
</evidence>
<dbReference type="OrthoDB" id="265717at2759"/>
<dbReference type="PANTHER" id="PTHR47332">
    <property type="entry name" value="SET DOMAIN-CONTAINING PROTEIN 5"/>
    <property type="match status" value="1"/>
</dbReference>
<proteinExistence type="predicted"/>
<evidence type="ECO:0000313" key="4">
    <source>
        <dbReference type="EnsemblFungi" id="PTTG_09449-t43_1-p1"/>
    </source>
</evidence>
<keyword evidence="1" id="KW-0732">Signal</keyword>
<dbReference type="EnsemblFungi" id="PTTG_09449-t43_1">
    <property type="protein sequence ID" value="PTTG_09449-t43_1-p1"/>
    <property type="gene ID" value="PTTG_09449"/>
</dbReference>
<reference evidence="3" key="2">
    <citation type="submission" date="2016-05" db="EMBL/GenBank/DDBJ databases">
        <title>Comparative analysis highlights variable genome content of wheat rusts and divergence of the mating loci.</title>
        <authorList>
            <person name="Cuomo C.A."/>
            <person name="Bakkeren G."/>
            <person name="Szabo L."/>
            <person name="Khalil H."/>
            <person name="Joly D."/>
            <person name="Goldberg J."/>
            <person name="Young S."/>
            <person name="Zeng Q."/>
            <person name="Fellers J."/>
        </authorList>
    </citation>
    <scope>NUCLEOTIDE SEQUENCE [LARGE SCALE GENOMIC DNA]</scope>
    <source>
        <strain evidence="3">1-1 BBBD Race 1</strain>
    </source>
</reference>
<keyword evidence="5" id="KW-1185">Reference proteome</keyword>
<reference evidence="4" key="4">
    <citation type="submission" date="2025-05" db="UniProtKB">
        <authorList>
            <consortium name="EnsemblFungi"/>
        </authorList>
    </citation>
    <scope>IDENTIFICATION</scope>
    <source>
        <strain evidence="4">isolate 1-1 / race 1 (BBBD)</strain>
    </source>
</reference>
<dbReference type="CDD" id="cd20071">
    <property type="entry name" value="SET_SMYD"/>
    <property type="match status" value="1"/>
</dbReference>
<evidence type="ECO:0000313" key="3">
    <source>
        <dbReference type="EMBL" id="OAV89475.1"/>
    </source>
</evidence>
<dbReference type="Proteomes" id="UP000005240">
    <property type="component" value="Unassembled WGS sequence"/>
</dbReference>